<evidence type="ECO:0000256" key="6">
    <source>
        <dbReference type="SAM" id="Phobius"/>
    </source>
</evidence>
<dbReference type="PANTHER" id="PTHR35005:SF1">
    <property type="entry name" value="2-AMINO-5-FORMYLAMINO-6-RIBOSYLAMINOPYRIMIDIN-4(3H)-ONE 5'-MONOPHOSPHATE DEFORMYLASE"/>
    <property type="match status" value="1"/>
</dbReference>
<keyword evidence="6" id="KW-1133">Transmembrane helix</keyword>
<comment type="caution">
    <text evidence="7">The sequence shown here is derived from an EMBL/GenBank/DDBJ whole genome shotgun (WGS) entry which is preliminary data.</text>
</comment>
<dbReference type="PANTHER" id="PTHR35005">
    <property type="entry name" value="3-DEHYDRO-SCYLLO-INOSOSE HYDROLASE"/>
    <property type="match status" value="1"/>
</dbReference>
<sequence>MEAKYLKFEELNYLQLDALDRENTMFVLSLGPIEEHGPHLPLGVDVFVAEYMAMQIIERVHEKYPHKTIVKFPPIYVGSGGIRWLGTLNSKQRTVRKIIIDYCRNLGEHGFKYVLISNGHGGLGHVVALEEAARYASRKYNMSVISPSGRIAFNFLTGNYIGEIERELGHTFSEEEKEQLKMDSHAGWWETSIMLEILPHLVQKDYPGLKPYTLTRRERMLNKCYPGDPGYRGYPHKATPEYARAAVKVMMRHTMELVDEWFTGADMKKKASSPLYRLLFFRTNFDRFVFGGLGLLLALLLWYGLLR</sequence>
<evidence type="ECO:0000256" key="3">
    <source>
        <dbReference type="ARBA" id="ARBA00022801"/>
    </source>
</evidence>
<dbReference type="GO" id="GO:0046872">
    <property type="term" value="F:metal ion binding"/>
    <property type="evidence" value="ECO:0007669"/>
    <property type="project" value="UniProtKB-KW"/>
</dbReference>
<accession>A0A7V1PTI0</accession>
<evidence type="ECO:0000256" key="1">
    <source>
        <dbReference type="ARBA" id="ARBA00001947"/>
    </source>
</evidence>
<organism evidence="7">
    <name type="scientific">Caldithrix abyssi</name>
    <dbReference type="NCBI Taxonomy" id="187145"/>
    <lineage>
        <taxon>Bacteria</taxon>
        <taxon>Pseudomonadati</taxon>
        <taxon>Calditrichota</taxon>
        <taxon>Calditrichia</taxon>
        <taxon>Calditrichales</taxon>
        <taxon>Calditrichaceae</taxon>
        <taxon>Caldithrix</taxon>
    </lineage>
</organism>
<keyword evidence="6" id="KW-0472">Membrane</keyword>
<evidence type="ECO:0000256" key="4">
    <source>
        <dbReference type="ARBA" id="ARBA00022833"/>
    </source>
</evidence>
<comment type="cofactor">
    <cofactor evidence="1">
        <name>Zn(2+)</name>
        <dbReference type="ChEBI" id="CHEBI:29105"/>
    </cofactor>
</comment>
<dbReference type="Proteomes" id="UP000886005">
    <property type="component" value="Unassembled WGS sequence"/>
</dbReference>
<name>A0A7V1PTI0_CALAY</name>
<dbReference type="Pfam" id="PF02633">
    <property type="entry name" value="Creatininase"/>
    <property type="match status" value="1"/>
</dbReference>
<keyword evidence="3" id="KW-0378">Hydrolase</keyword>
<keyword evidence="4" id="KW-0862">Zinc</keyword>
<protein>
    <submittedName>
        <fullName evidence="7">Creatininase family protein</fullName>
    </submittedName>
</protein>
<dbReference type="SUPFAM" id="SSF102215">
    <property type="entry name" value="Creatininase"/>
    <property type="match status" value="1"/>
</dbReference>
<reference evidence="7" key="1">
    <citation type="journal article" date="2020" name="mSystems">
        <title>Genome- and Community-Level Interaction Insights into Carbon Utilization and Element Cycling Functions of Hydrothermarchaeota in Hydrothermal Sediment.</title>
        <authorList>
            <person name="Zhou Z."/>
            <person name="Liu Y."/>
            <person name="Xu W."/>
            <person name="Pan J."/>
            <person name="Luo Z.H."/>
            <person name="Li M."/>
        </authorList>
    </citation>
    <scope>NUCLEOTIDE SEQUENCE [LARGE SCALE GENOMIC DNA]</scope>
    <source>
        <strain evidence="7">HyVt-456</strain>
    </source>
</reference>
<gene>
    <name evidence="7" type="ORF">ENJ10_02075</name>
</gene>
<proteinExistence type="inferred from homology"/>
<dbReference type="InterPro" id="IPR003785">
    <property type="entry name" value="Creatininase/forma_Hydrolase"/>
</dbReference>
<dbReference type="GO" id="GO:0016811">
    <property type="term" value="F:hydrolase activity, acting on carbon-nitrogen (but not peptide) bonds, in linear amides"/>
    <property type="evidence" value="ECO:0007669"/>
    <property type="project" value="TreeGrafter"/>
</dbReference>
<feature type="transmembrane region" description="Helical" evidence="6">
    <location>
        <begin position="288"/>
        <end position="306"/>
    </location>
</feature>
<dbReference type="EMBL" id="DRLD01000058">
    <property type="protein sequence ID" value="HED09450.1"/>
    <property type="molecule type" value="Genomic_DNA"/>
</dbReference>
<evidence type="ECO:0000313" key="7">
    <source>
        <dbReference type="EMBL" id="HED09450.1"/>
    </source>
</evidence>
<dbReference type="AlphaFoldDB" id="A0A7V1PTI0"/>
<evidence type="ECO:0000256" key="5">
    <source>
        <dbReference type="ARBA" id="ARBA00024029"/>
    </source>
</evidence>
<dbReference type="Gene3D" id="3.40.50.10310">
    <property type="entry name" value="Creatininase"/>
    <property type="match status" value="1"/>
</dbReference>
<comment type="similarity">
    <text evidence="5">Belongs to the creatininase superfamily.</text>
</comment>
<evidence type="ECO:0000256" key="2">
    <source>
        <dbReference type="ARBA" id="ARBA00022723"/>
    </source>
</evidence>
<dbReference type="GO" id="GO:0009231">
    <property type="term" value="P:riboflavin biosynthetic process"/>
    <property type="evidence" value="ECO:0007669"/>
    <property type="project" value="TreeGrafter"/>
</dbReference>
<dbReference type="InterPro" id="IPR024087">
    <property type="entry name" value="Creatininase-like_sf"/>
</dbReference>
<keyword evidence="6" id="KW-0812">Transmembrane</keyword>
<keyword evidence="2" id="KW-0479">Metal-binding</keyword>